<dbReference type="Proteomes" id="UP000681722">
    <property type="component" value="Unassembled WGS sequence"/>
</dbReference>
<evidence type="ECO:0000313" key="2">
    <source>
        <dbReference type="EMBL" id="CAF3873237.1"/>
    </source>
</evidence>
<evidence type="ECO:0000313" key="1">
    <source>
        <dbReference type="EMBL" id="CAF1108757.1"/>
    </source>
</evidence>
<name>A0A814PNX5_9BILA</name>
<comment type="caution">
    <text evidence="1">The sequence shown here is derived from an EMBL/GenBank/DDBJ whole genome shotgun (WGS) entry which is preliminary data.</text>
</comment>
<proteinExistence type="predicted"/>
<keyword evidence="3" id="KW-1185">Reference proteome</keyword>
<organism evidence="1 3">
    <name type="scientific">Didymodactylos carnosus</name>
    <dbReference type="NCBI Taxonomy" id="1234261"/>
    <lineage>
        <taxon>Eukaryota</taxon>
        <taxon>Metazoa</taxon>
        <taxon>Spiralia</taxon>
        <taxon>Gnathifera</taxon>
        <taxon>Rotifera</taxon>
        <taxon>Eurotatoria</taxon>
        <taxon>Bdelloidea</taxon>
        <taxon>Philodinida</taxon>
        <taxon>Philodinidae</taxon>
        <taxon>Didymodactylos</taxon>
    </lineage>
</organism>
<gene>
    <name evidence="1" type="ORF">GPM918_LOCUS19124</name>
    <name evidence="2" type="ORF">SRO942_LOCUS19120</name>
</gene>
<accession>A0A814PNX5</accession>
<protein>
    <submittedName>
        <fullName evidence="1">Uncharacterized protein</fullName>
    </submittedName>
</protein>
<dbReference type="OrthoDB" id="9980443at2759"/>
<reference evidence="1" key="1">
    <citation type="submission" date="2021-02" db="EMBL/GenBank/DDBJ databases">
        <authorList>
            <person name="Nowell W R."/>
        </authorList>
    </citation>
    <scope>NUCLEOTIDE SEQUENCE</scope>
</reference>
<dbReference type="EMBL" id="CAJNOQ010005707">
    <property type="protein sequence ID" value="CAF1108757.1"/>
    <property type="molecule type" value="Genomic_DNA"/>
</dbReference>
<dbReference type="Proteomes" id="UP000663829">
    <property type="component" value="Unassembled WGS sequence"/>
</dbReference>
<dbReference type="AlphaFoldDB" id="A0A814PNX5"/>
<evidence type="ECO:0000313" key="3">
    <source>
        <dbReference type="Proteomes" id="UP000663829"/>
    </source>
</evidence>
<sequence>MHYEPYHFSPLQTLTTARWMRHEHTDTFNGWLYGERKNVEAIPVNLMTSISCHLCHDTAMTAPSLLDVQDNLFHRRIQSFSIEKLSLCQTFLEEDFRECTRKIVAQFETYKQTLLKYLKMKKSQEHQRHEYVTI</sequence>
<dbReference type="EMBL" id="CAJOBC010005706">
    <property type="protein sequence ID" value="CAF3873237.1"/>
    <property type="molecule type" value="Genomic_DNA"/>
</dbReference>